<keyword evidence="3" id="KW-1185">Reference proteome</keyword>
<evidence type="ECO:0000313" key="2">
    <source>
        <dbReference type="EMBL" id="CAK4031388.1"/>
    </source>
</evidence>
<evidence type="ECO:0000313" key="3">
    <source>
        <dbReference type="Proteomes" id="UP001296104"/>
    </source>
</evidence>
<dbReference type="EMBL" id="CAVMBE010000047">
    <property type="protein sequence ID" value="CAK4031388.1"/>
    <property type="molecule type" value="Genomic_DNA"/>
</dbReference>
<protein>
    <submittedName>
        <fullName evidence="2">Uncharacterized protein</fullName>
    </submittedName>
</protein>
<reference evidence="2" key="1">
    <citation type="submission" date="2023-11" db="EMBL/GenBank/DDBJ databases">
        <authorList>
            <person name="Alioto T."/>
            <person name="Alioto T."/>
            <person name="Gomez Garrido J."/>
        </authorList>
    </citation>
    <scope>NUCLEOTIDE SEQUENCE</scope>
</reference>
<name>A0AAI9ECM4_9PEZI</name>
<sequence>MAATAVVIASLFAGYIYLFGIPKEYKRAMEEKALETMGENKASYMTKDMLSKVPDSEQEDVKEFKKSLGNVAGGALQNPLGKTAGNTADDATKVFTGR</sequence>
<organism evidence="2 3">
    <name type="scientific">Lecanosticta acicola</name>
    <dbReference type="NCBI Taxonomy" id="111012"/>
    <lineage>
        <taxon>Eukaryota</taxon>
        <taxon>Fungi</taxon>
        <taxon>Dikarya</taxon>
        <taxon>Ascomycota</taxon>
        <taxon>Pezizomycotina</taxon>
        <taxon>Dothideomycetes</taxon>
        <taxon>Dothideomycetidae</taxon>
        <taxon>Mycosphaerellales</taxon>
        <taxon>Mycosphaerellaceae</taxon>
        <taxon>Lecanosticta</taxon>
    </lineage>
</organism>
<comment type="caution">
    <text evidence="2">The sequence shown here is derived from an EMBL/GenBank/DDBJ whole genome shotgun (WGS) entry which is preliminary data.</text>
</comment>
<gene>
    <name evidence="2" type="ORF">LECACI_7A006546</name>
</gene>
<dbReference type="Proteomes" id="UP001296104">
    <property type="component" value="Unassembled WGS sequence"/>
</dbReference>
<dbReference type="AlphaFoldDB" id="A0AAI9ECM4"/>
<feature type="region of interest" description="Disordered" evidence="1">
    <location>
        <begin position="77"/>
        <end position="98"/>
    </location>
</feature>
<proteinExistence type="predicted"/>
<accession>A0AAI9ECM4</accession>
<evidence type="ECO:0000256" key="1">
    <source>
        <dbReference type="SAM" id="MobiDB-lite"/>
    </source>
</evidence>